<evidence type="ECO:0000259" key="1">
    <source>
        <dbReference type="Pfam" id="PF03781"/>
    </source>
</evidence>
<name>A0A1R1BST8_PAEAM</name>
<dbReference type="SUPFAM" id="SSF56436">
    <property type="entry name" value="C-type lectin-like"/>
    <property type="match status" value="1"/>
</dbReference>
<gene>
    <name evidence="2" type="ORF">BK131_16945</name>
</gene>
<dbReference type="Proteomes" id="UP000187134">
    <property type="component" value="Unassembled WGS sequence"/>
</dbReference>
<dbReference type="Pfam" id="PF03781">
    <property type="entry name" value="FGE-sulfatase"/>
    <property type="match status" value="1"/>
</dbReference>
<evidence type="ECO:0000313" key="2">
    <source>
        <dbReference type="EMBL" id="OMF12926.1"/>
    </source>
</evidence>
<reference evidence="2 3" key="1">
    <citation type="submission" date="2016-11" db="EMBL/GenBank/DDBJ databases">
        <title>Paenibacillus species isolates.</title>
        <authorList>
            <person name="Beno S.M."/>
        </authorList>
    </citation>
    <scope>NUCLEOTIDE SEQUENCE [LARGE SCALE GENOMIC DNA]</scope>
    <source>
        <strain evidence="2 3">FSL H8-0246</strain>
    </source>
</reference>
<dbReference type="InterPro" id="IPR005532">
    <property type="entry name" value="SUMF_dom"/>
</dbReference>
<evidence type="ECO:0000313" key="3">
    <source>
        <dbReference type="Proteomes" id="UP000187134"/>
    </source>
</evidence>
<proteinExistence type="predicted"/>
<dbReference type="Gene3D" id="3.90.1580.10">
    <property type="entry name" value="paralog of FGE (formylglycine-generating enzyme)"/>
    <property type="match status" value="1"/>
</dbReference>
<comment type="caution">
    <text evidence="2">The sequence shown here is derived from an EMBL/GenBank/DDBJ whole genome shotgun (WGS) entry which is preliminary data.</text>
</comment>
<dbReference type="PANTHER" id="PTHR23150:SF19">
    <property type="entry name" value="FORMYLGLYCINE-GENERATING ENZYME"/>
    <property type="match status" value="1"/>
</dbReference>
<dbReference type="InterPro" id="IPR042095">
    <property type="entry name" value="SUMF_sf"/>
</dbReference>
<dbReference type="InterPro" id="IPR051043">
    <property type="entry name" value="Sulfatase_Mod_Factor_Kinase"/>
</dbReference>
<protein>
    <recommendedName>
        <fullName evidence="1">Sulfatase-modifying factor enzyme-like domain-containing protein</fullName>
    </recommendedName>
</protein>
<dbReference type="RefSeq" id="WP_076332501.1">
    <property type="nucleotide sequence ID" value="NZ_MRTJ01000006.1"/>
</dbReference>
<dbReference type="OrthoDB" id="9768004at2"/>
<dbReference type="InterPro" id="IPR016187">
    <property type="entry name" value="CTDL_fold"/>
</dbReference>
<sequence>MKQAIHFTEMSKSYNEDELVQFLRTIFSVNRFGKPVVTNNHVLYEAYQLLRDLPLHIKEEILYTRFYKDNEKRYKELIAKWMIELPGGTFNMGNHKEAEYLYCGEEPLHEVYLSPYKIMSIPVSTSLYKEFDPDYQDAPQNYPATSITWYDSFMFAIWCNTDLPTEAEWEYAAKGGKNHHYPTDEHSLIDYAWFSDNSGGKLHVIGQKKQNNYGLYDINGNVWEWCLDTYNSNYYSKTASHNPVNINDGENRVCRGGSFHSFIDMCRNNFRHHEPASFHAYDLGFRLVKHEGGQIQ</sequence>
<dbReference type="EMBL" id="MRTJ01000006">
    <property type="protein sequence ID" value="OMF12926.1"/>
    <property type="molecule type" value="Genomic_DNA"/>
</dbReference>
<dbReference type="AlphaFoldDB" id="A0A1R1BST8"/>
<organism evidence="2 3">
    <name type="scientific">Paenibacillus amylolyticus</name>
    <dbReference type="NCBI Taxonomy" id="1451"/>
    <lineage>
        <taxon>Bacteria</taxon>
        <taxon>Bacillati</taxon>
        <taxon>Bacillota</taxon>
        <taxon>Bacilli</taxon>
        <taxon>Bacillales</taxon>
        <taxon>Paenibacillaceae</taxon>
        <taxon>Paenibacillus</taxon>
    </lineage>
</organism>
<feature type="domain" description="Sulfatase-modifying factor enzyme-like" evidence="1">
    <location>
        <begin position="82"/>
        <end position="289"/>
    </location>
</feature>
<accession>A0A1R1BST8</accession>
<dbReference type="PANTHER" id="PTHR23150">
    <property type="entry name" value="SULFATASE MODIFYING FACTOR 1, 2"/>
    <property type="match status" value="1"/>
</dbReference>